<protein>
    <submittedName>
        <fullName evidence="2">ROT3</fullName>
    </submittedName>
</protein>
<sequence>MQVITETLRLGNIINGTMRTAVRDVVVRGHTSPRAGASSSTSAPSTTIPTPSTPGGGRRERR</sequence>
<feature type="region of interest" description="Disordered" evidence="1">
    <location>
        <begin position="27"/>
        <end position="62"/>
    </location>
</feature>
<reference evidence="2" key="1">
    <citation type="submission" date="2014-09" db="EMBL/GenBank/DDBJ databases">
        <authorList>
            <person name="Magalhaes I.L.F."/>
            <person name="Oliveira U."/>
            <person name="Santos F.R."/>
            <person name="Vidigal T.H.D.A."/>
            <person name="Brescovit A.D."/>
            <person name="Santos A.J."/>
        </authorList>
    </citation>
    <scope>NUCLEOTIDE SEQUENCE</scope>
    <source>
        <tissue evidence="2">Shoot tissue taken approximately 20 cm above the soil surface</tissue>
    </source>
</reference>
<proteinExistence type="predicted"/>
<reference evidence="2" key="2">
    <citation type="journal article" date="2015" name="Data Brief">
        <title>Shoot transcriptome of the giant reed, Arundo donax.</title>
        <authorList>
            <person name="Barrero R.A."/>
            <person name="Guerrero F.D."/>
            <person name="Moolhuijzen P."/>
            <person name="Goolsby J.A."/>
            <person name="Tidwell J."/>
            <person name="Bellgard S.E."/>
            <person name="Bellgard M.I."/>
        </authorList>
    </citation>
    <scope>NUCLEOTIDE SEQUENCE</scope>
    <source>
        <tissue evidence="2">Shoot tissue taken approximately 20 cm above the soil surface</tissue>
    </source>
</reference>
<evidence type="ECO:0000256" key="1">
    <source>
        <dbReference type="SAM" id="MobiDB-lite"/>
    </source>
</evidence>
<dbReference type="AlphaFoldDB" id="A0A0A9BCK0"/>
<accession>A0A0A9BCK0</accession>
<evidence type="ECO:0000313" key="2">
    <source>
        <dbReference type="EMBL" id="JAD61669.1"/>
    </source>
</evidence>
<organism evidence="2">
    <name type="scientific">Arundo donax</name>
    <name type="common">Giant reed</name>
    <name type="synonym">Donax arundinaceus</name>
    <dbReference type="NCBI Taxonomy" id="35708"/>
    <lineage>
        <taxon>Eukaryota</taxon>
        <taxon>Viridiplantae</taxon>
        <taxon>Streptophyta</taxon>
        <taxon>Embryophyta</taxon>
        <taxon>Tracheophyta</taxon>
        <taxon>Spermatophyta</taxon>
        <taxon>Magnoliopsida</taxon>
        <taxon>Liliopsida</taxon>
        <taxon>Poales</taxon>
        <taxon>Poaceae</taxon>
        <taxon>PACMAD clade</taxon>
        <taxon>Arundinoideae</taxon>
        <taxon>Arundineae</taxon>
        <taxon>Arundo</taxon>
    </lineage>
</organism>
<name>A0A0A9BCK0_ARUDO</name>
<feature type="compositionally biased region" description="Low complexity" evidence="1">
    <location>
        <begin position="32"/>
        <end position="50"/>
    </location>
</feature>
<dbReference type="EMBL" id="GBRH01236226">
    <property type="protein sequence ID" value="JAD61669.1"/>
    <property type="molecule type" value="Transcribed_RNA"/>
</dbReference>